<proteinExistence type="predicted"/>
<dbReference type="SUPFAM" id="SSF52402">
    <property type="entry name" value="Adenine nucleotide alpha hydrolases-like"/>
    <property type="match status" value="1"/>
</dbReference>
<dbReference type="STRING" id="454171.CP488_01002"/>
<evidence type="ECO:0000259" key="1">
    <source>
        <dbReference type="Pfam" id="PF01902"/>
    </source>
</evidence>
<keyword evidence="3" id="KW-1185">Reference proteome</keyword>
<dbReference type="Gene3D" id="3.90.1490.10">
    <property type="entry name" value="putative n-type atp pyrophosphatase, domain 2"/>
    <property type="match status" value="1"/>
</dbReference>
<dbReference type="EMBL" id="HF951689">
    <property type="protein sequence ID" value="CCW33993.1"/>
    <property type="molecule type" value="Genomic_DNA"/>
</dbReference>
<evidence type="ECO:0000313" key="2">
    <source>
        <dbReference type="EMBL" id="CCW33993.1"/>
    </source>
</evidence>
<dbReference type="KEGG" id="ccz:CCALI_00155"/>
<dbReference type="CDD" id="cd01994">
    <property type="entry name" value="AANH_PF0828-like"/>
    <property type="match status" value="1"/>
</dbReference>
<protein>
    <submittedName>
        <fullName evidence="2">Predicted ATPases of PP-loop superfamily</fullName>
    </submittedName>
</protein>
<evidence type="ECO:0000313" key="3">
    <source>
        <dbReference type="Proteomes" id="UP000014227"/>
    </source>
</evidence>
<dbReference type="InterPro" id="IPR014729">
    <property type="entry name" value="Rossmann-like_a/b/a_fold"/>
</dbReference>
<accession>S0EWD2</accession>
<dbReference type="InParanoid" id="S0EWD2"/>
<sequence>MRKARVIVSWSTGKDSAWTLYRLQQMPDIEVVGLLTTVNAAFQRVAMHAVREVLLEAQAEAAGVPLIRVPIPWPCTNAQYEEAMRRIVYEVCPQMGVTHMAFGDLFLEDVRAYRETRLEGTGITPLFPLWGEPTDKLAAQMVREGLEAVITCVNPEQLSETFVGRVFDAAFLSELPEGVDPCGERGEFHSFVYKGPMFRHPLSVVVGEIVRRDGFVFADVLLAERRLECERRRGSF</sequence>
<dbReference type="AlphaFoldDB" id="S0EWD2"/>
<gene>
    <name evidence="2" type="ORF">CCALI_00155</name>
</gene>
<dbReference type="OrthoDB" id="3572539at2"/>
<dbReference type="Gene3D" id="3.40.50.620">
    <property type="entry name" value="HUPs"/>
    <property type="match status" value="1"/>
</dbReference>
<dbReference type="Pfam" id="PF01902">
    <property type="entry name" value="Diphthami_syn_2"/>
    <property type="match status" value="1"/>
</dbReference>
<dbReference type="HOGENOM" id="CLU_010289_1_1_0"/>
<feature type="domain" description="Diphthamide synthase" evidence="1">
    <location>
        <begin position="5"/>
        <end position="219"/>
    </location>
</feature>
<reference evidence="3" key="1">
    <citation type="submission" date="2013-03" db="EMBL/GenBank/DDBJ databases">
        <title>Genome sequence of Chthonomonas calidirosea, the first sequenced genome from the Armatimonadetes phylum (formally candidate division OP10).</title>
        <authorList>
            <person name="Lee K.C.Y."/>
            <person name="Morgan X.C."/>
            <person name="Dunfield P.F."/>
            <person name="Tamas I."/>
            <person name="Houghton K.M."/>
            <person name="Vyssotski M."/>
            <person name="Ryan J.L.J."/>
            <person name="Lagutin K."/>
            <person name="McDonald I.R."/>
            <person name="Stott M.B."/>
        </authorList>
    </citation>
    <scope>NUCLEOTIDE SEQUENCE [LARGE SCALE GENOMIC DNA]</scope>
    <source>
        <strain evidence="3">DSM 23976 / ICMP 18418 / T49</strain>
    </source>
</reference>
<dbReference type="InterPro" id="IPR002761">
    <property type="entry name" value="Diphthami_syn_dom"/>
</dbReference>
<dbReference type="RefSeq" id="WP_016481557.1">
    <property type="nucleotide sequence ID" value="NC_021487.1"/>
</dbReference>
<dbReference type="PATRIC" id="fig|1303518.3.peg.157"/>
<name>S0EWD2_CHTCT</name>
<dbReference type="eggNOG" id="COG2102">
    <property type="taxonomic scope" value="Bacteria"/>
</dbReference>
<dbReference type="Proteomes" id="UP000014227">
    <property type="component" value="Chromosome I"/>
</dbReference>
<organism evidence="2 3">
    <name type="scientific">Chthonomonas calidirosea (strain DSM 23976 / ICMP 18418 / T49)</name>
    <dbReference type="NCBI Taxonomy" id="1303518"/>
    <lineage>
        <taxon>Bacteria</taxon>
        <taxon>Bacillati</taxon>
        <taxon>Armatimonadota</taxon>
        <taxon>Chthonomonadia</taxon>
        <taxon>Chthonomonadales</taxon>
        <taxon>Chthonomonadaceae</taxon>
        <taxon>Chthonomonas</taxon>
    </lineage>
</organism>